<gene>
    <name evidence="1" type="ORF">MENTE1834_LOCUS24779</name>
</gene>
<name>A0ACB0ZFJ4_MELEN</name>
<dbReference type="Proteomes" id="UP001497535">
    <property type="component" value="Unassembled WGS sequence"/>
</dbReference>
<sequence length="147" mass="17706">MVFYYYTDIHFRISNFLFSLINFFYFIAKEFKPYNDHLSHYQFDDPYFQQFLPQNITPTGSCDFDKYFPTFSHNIDPEGIDFPAYDGRVFNTGFWGVTNESENNMNQPEKRFITDFDPEGIIYNISNHFNEFGWPEDEKFLSDYKVS</sequence>
<organism evidence="1 2">
    <name type="scientific">Meloidogyne enterolobii</name>
    <name type="common">Root-knot nematode worm</name>
    <name type="synonym">Meloidogyne mayaguensis</name>
    <dbReference type="NCBI Taxonomy" id="390850"/>
    <lineage>
        <taxon>Eukaryota</taxon>
        <taxon>Metazoa</taxon>
        <taxon>Ecdysozoa</taxon>
        <taxon>Nematoda</taxon>
        <taxon>Chromadorea</taxon>
        <taxon>Rhabditida</taxon>
        <taxon>Tylenchina</taxon>
        <taxon>Tylenchomorpha</taxon>
        <taxon>Tylenchoidea</taxon>
        <taxon>Meloidogynidae</taxon>
        <taxon>Meloidogyninae</taxon>
        <taxon>Meloidogyne</taxon>
    </lineage>
</organism>
<dbReference type="EMBL" id="CAVMJV010000033">
    <property type="protein sequence ID" value="CAK5077822.1"/>
    <property type="molecule type" value="Genomic_DNA"/>
</dbReference>
<evidence type="ECO:0000313" key="1">
    <source>
        <dbReference type="EMBL" id="CAK5077822.1"/>
    </source>
</evidence>
<accession>A0ACB0ZFJ4</accession>
<protein>
    <submittedName>
        <fullName evidence="1">Uncharacterized protein</fullName>
    </submittedName>
</protein>
<proteinExistence type="predicted"/>
<comment type="caution">
    <text evidence="1">The sequence shown here is derived from an EMBL/GenBank/DDBJ whole genome shotgun (WGS) entry which is preliminary data.</text>
</comment>
<reference evidence="1" key="1">
    <citation type="submission" date="2023-11" db="EMBL/GenBank/DDBJ databases">
        <authorList>
            <person name="Poullet M."/>
        </authorList>
    </citation>
    <scope>NUCLEOTIDE SEQUENCE</scope>
    <source>
        <strain evidence="1">E1834</strain>
    </source>
</reference>
<evidence type="ECO:0000313" key="2">
    <source>
        <dbReference type="Proteomes" id="UP001497535"/>
    </source>
</evidence>
<keyword evidence="2" id="KW-1185">Reference proteome</keyword>